<dbReference type="BioCyc" id="MMAZ1236903:G139K-856-MONOMER"/>
<proteinExistence type="predicted"/>
<dbReference type="Proteomes" id="UP000011718">
    <property type="component" value="Chromosome"/>
</dbReference>
<organism evidence="1 2">
    <name type="scientific">Methanosarcina mazei Tuc01</name>
    <dbReference type="NCBI Taxonomy" id="1236903"/>
    <lineage>
        <taxon>Archaea</taxon>
        <taxon>Methanobacteriati</taxon>
        <taxon>Methanobacteriota</taxon>
        <taxon>Stenosarchaea group</taxon>
        <taxon>Methanomicrobia</taxon>
        <taxon>Methanosarcinales</taxon>
        <taxon>Methanosarcinaceae</taxon>
        <taxon>Methanosarcina</taxon>
    </lineage>
</organism>
<dbReference type="EMBL" id="CP004144">
    <property type="protein sequence ID" value="AGF96302.1"/>
    <property type="molecule type" value="Genomic_DNA"/>
</dbReference>
<reference evidence="1 2" key="1">
    <citation type="journal article" date="2013" name="Genome Announc.">
        <title>Complete Genome of a Methanosarcina mazei Strain Isolated from Sediment Samples from an Amazonian Flooded Area.</title>
        <authorList>
            <person name="Assis das Gracas D."/>
            <person name="Thiago Juca Ramos R."/>
            <person name="Vieira Araujo A.C."/>
            <person name="Zahlouth R."/>
            <person name="Ribeiro Carneiro A."/>
            <person name="Souza Lopes T."/>
            <person name="Azevedo Barauna R."/>
            <person name="Azevedo V."/>
            <person name="Cruz Schneider M.P."/>
            <person name="Pellizari V.H."/>
            <person name="Silva A."/>
        </authorList>
    </citation>
    <scope>NUCLEOTIDE SEQUENCE [LARGE SCALE GENOMIC DNA]</scope>
    <source>
        <strain evidence="1 2">Tuc01</strain>
    </source>
</reference>
<evidence type="ECO:0000313" key="1">
    <source>
        <dbReference type="EMBL" id="AGF96302.1"/>
    </source>
</evidence>
<accession>M1P7A3</accession>
<dbReference type="AlphaFoldDB" id="M1P7A3"/>
<name>M1P7A3_METMZ</name>
<gene>
    <name evidence="1" type="ORF">MmTuc01_0900</name>
</gene>
<evidence type="ECO:0000313" key="2">
    <source>
        <dbReference type="Proteomes" id="UP000011718"/>
    </source>
</evidence>
<protein>
    <submittedName>
        <fullName evidence="1">Uncharacterized protein</fullName>
    </submittedName>
</protein>
<sequence length="42" mass="4798">MIKTVIIGLFLKKLLLNYNDCEKITLIFLFIVILVEEGLICG</sequence>
<dbReference type="KEGG" id="mmaz:MmTuc01_0900"/>
<dbReference type="HOGENOM" id="CLU_3245345_0_0_2"/>